<dbReference type="GO" id="GO:0004553">
    <property type="term" value="F:hydrolase activity, hydrolyzing O-glycosyl compounds"/>
    <property type="evidence" value="ECO:0007669"/>
    <property type="project" value="InterPro"/>
</dbReference>
<evidence type="ECO:0000313" key="3">
    <source>
        <dbReference type="Proteomes" id="UP000075663"/>
    </source>
</evidence>
<dbReference type="InterPro" id="IPR020004">
    <property type="entry name" value="UDP-GlcNAc_Epase"/>
</dbReference>
<dbReference type="AlphaFoldDB" id="A0A150XMA6"/>
<accession>A0A150XMA6</accession>
<dbReference type="STRING" id="1914963.AWW67_11245"/>
<organism evidence="2 3">
    <name type="scientific">Roseivirga seohaensis</name>
    <dbReference type="NCBI Taxonomy" id="1914963"/>
    <lineage>
        <taxon>Bacteria</taxon>
        <taxon>Pseudomonadati</taxon>
        <taxon>Bacteroidota</taxon>
        <taxon>Cytophagia</taxon>
        <taxon>Cytophagales</taxon>
        <taxon>Roseivirgaceae</taxon>
        <taxon>Roseivirga</taxon>
    </lineage>
</organism>
<dbReference type="SUPFAM" id="SSF53756">
    <property type="entry name" value="UDP-Glycosyltransferase/glycogen phosphorylase"/>
    <property type="match status" value="1"/>
</dbReference>
<reference evidence="2 3" key="1">
    <citation type="submission" date="2016-01" db="EMBL/GenBank/DDBJ databases">
        <title>Genome sequencing of Roseivirga seohaensis SW-152.</title>
        <authorList>
            <person name="Selvaratnam C."/>
            <person name="Thevarajoo S."/>
            <person name="Goh K.M."/>
            <person name="Ee R."/>
            <person name="Chan K.-G."/>
            <person name="Chong C.S."/>
        </authorList>
    </citation>
    <scope>NUCLEOTIDE SEQUENCE [LARGE SCALE GENOMIC DNA]</scope>
    <source>
        <strain evidence="2 3">SW-152</strain>
    </source>
</reference>
<dbReference type="Gene3D" id="3.40.50.2000">
    <property type="entry name" value="Glycogen Phosphorylase B"/>
    <property type="match status" value="2"/>
</dbReference>
<dbReference type="InterPro" id="IPR029767">
    <property type="entry name" value="WecB-like"/>
</dbReference>
<proteinExistence type="predicted"/>
<comment type="caution">
    <text evidence="2">The sequence shown here is derived from an EMBL/GenBank/DDBJ whole genome shotgun (WGS) entry which is preliminary data.</text>
</comment>
<dbReference type="EMBL" id="LRPB01000048">
    <property type="protein sequence ID" value="KYG79878.1"/>
    <property type="molecule type" value="Genomic_DNA"/>
</dbReference>
<dbReference type="PANTHER" id="PTHR43174:SF3">
    <property type="entry name" value="UDP-N-ACETYLGLUCOSAMINE 2-EPIMERASE"/>
    <property type="match status" value="1"/>
</dbReference>
<dbReference type="Proteomes" id="UP000075663">
    <property type="component" value="Unassembled WGS sequence"/>
</dbReference>
<sequence length="370" mass="41057">MKKTIGFFTGARSDYGIMKRLIAAVANTEDFDYSIYVSGLHLLKRFGHTIDEIRADGLDISAIIDVFREDTEPGQQEFTQLISELSVLLEQKRPDAMFILGDRPEAYAAAVACHFAGVTIIHSGGGNLTKGAVDNIYRYNISNLSDIILATAKSSFERLKAMPVLDEKKLVFTGSLAIDAIKHFQASPKPIAHFVPGILPGAFALMTFHPVTRSDEDIAQAMDDSLKVITDRGHTVLITYPNNDPGYQQILDVIEKWRDHEKVVIRENLGAQGYYAALSACQFVIGNSSSGLMEAPYFHKQVINIGSRQEGREHDGSITHTDCQRESIEEALNLGFEQGWPTTVCDEIYGDGRALERIMTYFKENLSARS</sequence>
<dbReference type="InterPro" id="IPR003331">
    <property type="entry name" value="UDP_GlcNAc_Epimerase_2_dom"/>
</dbReference>
<feature type="domain" description="UDP-N-acetylglucosamine 2-epimerase" evidence="1">
    <location>
        <begin position="24"/>
        <end position="361"/>
    </location>
</feature>
<evidence type="ECO:0000313" key="2">
    <source>
        <dbReference type="EMBL" id="KYG79878.1"/>
    </source>
</evidence>
<protein>
    <recommendedName>
        <fullName evidence="1">UDP-N-acetylglucosamine 2-epimerase domain-containing protein</fullName>
    </recommendedName>
</protein>
<dbReference type="RefSeq" id="WP_141655481.1">
    <property type="nucleotide sequence ID" value="NZ_LRPB01000048.1"/>
</dbReference>
<dbReference type="NCBIfam" id="TIGR03568">
    <property type="entry name" value="NeuC_NnaA"/>
    <property type="match status" value="1"/>
</dbReference>
<name>A0A150XMA6_9BACT</name>
<gene>
    <name evidence="2" type="ORF">AWW67_11245</name>
</gene>
<dbReference type="GO" id="GO:0006047">
    <property type="term" value="P:UDP-N-acetylglucosamine metabolic process"/>
    <property type="evidence" value="ECO:0007669"/>
    <property type="project" value="InterPro"/>
</dbReference>
<evidence type="ECO:0000259" key="1">
    <source>
        <dbReference type="Pfam" id="PF02350"/>
    </source>
</evidence>
<dbReference type="PANTHER" id="PTHR43174">
    <property type="entry name" value="UDP-N-ACETYLGLUCOSAMINE 2-EPIMERASE"/>
    <property type="match status" value="1"/>
</dbReference>
<dbReference type="Pfam" id="PF02350">
    <property type="entry name" value="Epimerase_2"/>
    <property type="match status" value="1"/>
</dbReference>